<evidence type="ECO:0000256" key="1">
    <source>
        <dbReference type="ARBA" id="ARBA00004651"/>
    </source>
</evidence>
<dbReference type="PROSITE" id="PS50929">
    <property type="entry name" value="ABC_TM1F"/>
    <property type="match status" value="1"/>
</dbReference>
<comment type="subcellular location">
    <subcellularLocation>
        <location evidence="1">Cell membrane</location>
        <topology evidence="1">Multi-pass membrane protein</topology>
    </subcellularLocation>
</comment>
<dbReference type="Gene3D" id="3.40.50.300">
    <property type="entry name" value="P-loop containing nucleotide triphosphate hydrolases"/>
    <property type="match status" value="1"/>
</dbReference>
<evidence type="ECO:0000256" key="4">
    <source>
        <dbReference type="ARBA" id="ARBA00022840"/>
    </source>
</evidence>
<accession>A0ABP3Y5Z4</accession>
<keyword evidence="2 7" id="KW-0812">Transmembrane</keyword>
<dbReference type="EMBL" id="BAAAFH010000022">
    <property type="protein sequence ID" value="GAA0876213.1"/>
    <property type="molecule type" value="Genomic_DNA"/>
</dbReference>
<evidence type="ECO:0000313" key="11">
    <source>
        <dbReference type="Proteomes" id="UP001501126"/>
    </source>
</evidence>
<sequence>MPEFKESKLRPGQRFWRLLKPDAPEIRNVYIYSVFNGLVNLSLPLGIQAIINLIQGGRVSTAWIVLVAFVTVGIAVSGLITIFQLRITENLQQKIFARAAFEFVFRVPRIKLEELYRFHAPELMNRFFDVVTVQKGLPKILIDFSSAGLYVIFGLILLSFYHPFFILFSLLLIALVYIIFRITVKKGLRTSLEESKHKYLLAHWLEEAARTNMTFKMAGNTDFPIQNSDRHVMSYLQARESHFKVLVQQYSLMIFFKVIVALGLLAIGGVLVMEQLMNIGQFVAAEIIIITVINSVEKLILSLETIYDVLTSLEKIGQVTDLELEAIEGINLEEECKNKGLEVEVNQVTFSYPDSMVPVLKNINFKADSGQHIVITGKNGSGKSTFMHLLAGLYRVNQGTISYNGIPRDNFNLDSLRSEIGGCLIDEDLFEGTLLENITIGRERATFENVKWAMQGVGLGEFVKTLPQGYDTILEPLGKKLPRSIVQRLLIARSIADKPRLLLLEYAFEHLDIAERKKIIDFLLDQKNGWTVIAVSNDEYLAKKSDNIGIMQGGELTHFGPYEKLKQIANLKMYKDA</sequence>
<dbReference type="Pfam" id="PF00664">
    <property type="entry name" value="ABC_membrane"/>
    <property type="match status" value="1"/>
</dbReference>
<feature type="transmembrane region" description="Helical" evidence="7">
    <location>
        <begin position="254"/>
        <end position="273"/>
    </location>
</feature>
<dbReference type="InterPro" id="IPR003593">
    <property type="entry name" value="AAA+_ATPase"/>
</dbReference>
<keyword evidence="5 7" id="KW-1133">Transmembrane helix</keyword>
<dbReference type="InterPro" id="IPR003439">
    <property type="entry name" value="ABC_transporter-like_ATP-bd"/>
</dbReference>
<proteinExistence type="predicted"/>
<evidence type="ECO:0000256" key="2">
    <source>
        <dbReference type="ARBA" id="ARBA00022692"/>
    </source>
</evidence>
<dbReference type="InterPro" id="IPR011527">
    <property type="entry name" value="ABC1_TM_dom"/>
</dbReference>
<dbReference type="InterPro" id="IPR039421">
    <property type="entry name" value="Type_1_exporter"/>
</dbReference>
<keyword evidence="11" id="KW-1185">Reference proteome</keyword>
<evidence type="ECO:0000256" key="6">
    <source>
        <dbReference type="ARBA" id="ARBA00023136"/>
    </source>
</evidence>
<name>A0ABP3Y5Z4_9FLAO</name>
<keyword evidence="3" id="KW-0547">Nucleotide-binding</keyword>
<evidence type="ECO:0000256" key="5">
    <source>
        <dbReference type="ARBA" id="ARBA00022989"/>
    </source>
</evidence>
<gene>
    <name evidence="10" type="ORF">GCM10009118_26230</name>
</gene>
<evidence type="ECO:0000256" key="3">
    <source>
        <dbReference type="ARBA" id="ARBA00022741"/>
    </source>
</evidence>
<dbReference type="PANTHER" id="PTHR43394:SF4">
    <property type="entry name" value="TOXIN SECRETION ABC TRANSPORTER ATP-BINDING PROTEIN"/>
    <property type="match status" value="1"/>
</dbReference>
<feature type="domain" description="ABC transmembrane type-1" evidence="9">
    <location>
        <begin position="31"/>
        <end position="308"/>
    </location>
</feature>
<dbReference type="SUPFAM" id="SSF90123">
    <property type="entry name" value="ABC transporter transmembrane region"/>
    <property type="match status" value="1"/>
</dbReference>
<reference evidence="11" key="1">
    <citation type="journal article" date="2019" name="Int. J. Syst. Evol. Microbiol.">
        <title>The Global Catalogue of Microorganisms (GCM) 10K type strain sequencing project: providing services to taxonomists for standard genome sequencing and annotation.</title>
        <authorList>
            <consortium name="The Broad Institute Genomics Platform"/>
            <consortium name="The Broad Institute Genome Sequencing Center for Infectious Disease"/>
            <person name="Wu L."/>
            <person name="Ma J."/>
        </authorList>
    </citation>
    <scope>NUCLEOTIDE SEQUENCE [LARGE SCALE GENOMIC DNA]</scope>
    <source>
        <strain evidence="11">JCM 16083</strain>
    </source>
</reference>
<keyword evidence="6 7" id="KW-0472">Membrane</keyword>
<dbReference type="PANTHER" id="PTHR43394">
    <property type="entry name" value="ATP-DEPENDENT PERMEASE MDL1, MITOCHONDRIAL"/>
    <property type="match status" value="1"/>
</dbReference>
<dbReference type="Pfam" id="PF00005">
    <property type="entry name" value="ABC_tran"/>
    <property type="match status" value="1"/>
</dbReference>
<feature type="transmembrane region" description="Helical" evidence="7">
    <location>
        <begin position="63"/>
        <end position="85"/>
    </location>
</feature>
<feature type="transmembrane region" description="Helical" evidence="7">
    <location>
        <begin position="164"/>
        <end position="184"/>
    </location>
</feature>
<feature type="domain" description="ABC transporter" evidence="8">
    <location>
        <begin position="343"/>
        <end position="577"/>
    </location>
</feature>
<dbReference type="RefSeq" id="WP_343788579.1">
    <property type="nucleotide sequence ID" value="NZ_BAAAFH010000022.1"/>
</dbReference>
<evidence type="ECO:0000259" key="9">
    <source>
        <dbReference type="PROSITE" id="PS50929"/>
    </source>
</evidence>
<dbReference type="Proteomes" id="UP001501126">
    <property type="component" value="Unassembled WGS sequence"/>
</dbReference>
<evidence type="ECO:0000256" key="7">
    <source>
        <dbReference type="SAM" id="Phobius"/>
    </source>
</evidence>
<feature type="transmembrane region" description="Helical" evidence="7">
    <location>
        <begin position="140"/>
        <end position="158"/>
    </location>
</feature>
<protein>
    <submittedName>
        <fullName evidence="10">ATP-binding cassette domain-containing protein</fullName>
    </submittedName>
</protein>
<dbReference type="InterPro" id="IPR036640">
    <property type="entry name" value="ABC1_TM_sf"/>
</dbReference>
<organism evidence="10 11">
    <name type="scientific">Wandonia haliotis</name>
    <dbReference type="NCBI Taxonomy" id="574963"/>
    <lineage>
        <taxon>Bacteria</taxon>
        <taxon>Pseudomonadati</taxon>
        <taxon>Bacteroidota</taxon>
        <taxon>Flavobacteriia</taxon>
        <taxon>Flavobacteriales</taxon>
        <taxon>Crocinitomicaceae</taxon>
        <taxon>Wandonia</taxon>
    </lineage>
</organism>
<dbReference type="Gene3D" id="1.20.1560.10">
    <property type="entry name" value="ABC transporter type 1, transmembrane domain"/>
    <property type="match status" value="1"/>
</dbReference>
<evidence type="ECO:0000313" key="10">
    <source>
        <dbReference type="EMBL" id="GAA0876213.1"/>
    </source>
</evidence>
<keyword evidence="4 10" id="KW-0067">ATP-binding</keyword>
<dbReference type="PROSITE" id="PS50893">
    <property type="entry name" value="ABC_TRANSPORTER_2"/>
    <property type="match status" value="1"/>
</dbReference>
<dbReference type="SUPFAM" id="SSF52540">
    <property type="entry name" value="P-loop containing nucleoside triphosphate hydrolases"/>
    <property type="match status" value="1"/>
</dbReference>
<feature type="transmembrane region" description="Helical" evidence="7">
    <location>
        <begin position="29"/>
        <end position="51"/>
    </location>
</feature>
<evidence type="ECO:0000259" key="8">
    <source>
        <dbReference type="PROSITE" id="PS50893"/>
    </source>
</evidence>
<dbReference type="SMART" id="SM00382">
    <property type="entry name" value="AAA"/>
    <property type="match status" value="1"/>
</dbReference>
<dbReference type="InterPro" id="IPR027417">
    <property type="entry name" value="P-loop_NTPase"/>
</dbReference>
<dbReference type="GO" id="GO:0005524">
    <property type="term" value="F:ATP binding"/>
    <property type="evidence" value="ECO:0007669"/>
    <property type="project" value="UniProtKB-KW"/>
</dbReference>
<comment type="caution">
    <text evidence="10">The sequence shown here is derived from an EMBL/GenBank/DDBJ whole genome shotgun (WGS) entry which is preliminary data.</text>
</comment>